<dbReference type="EMBL" id="JARKIB010000095">
    <property type="protein sequence ID" value="KAJ7742236.1"/>
    <property type="molecule type" value="Genomic_DNA"/>
</dbReference>
<keyword evidence="3" id="KW-1185">Reference proteome</keyword>
<sequence>MQPTNHMGTSRLAPPAILSPLHCYTLQTVTLLEGKSDLPRASRARCSSNHSKHRTEILPTPAGPSTSHISPSSPRRAFRAVYTPLCLSPLILLSEPEAEADPALLTNPSRSPRSAPTHHAPASVRRSAFGRASGNAGALLPPPPLQSSLLPCYELLEVLLLEEEEADDPALYRALSGEECGSVRARPWALNAFAFEFTVFCAESTAGACRKNAERVGGAVRAYPCPSLLLLATTANCAVGEGSDVALWGKIGAVEVEVDACRVGRGGLRNGFDREHQRGQDLSVSRRGAGGASGVVGTREYFGFGGSPAKNAPPLRVGAGQGQGISGGSAMNGHKGAQVWGNLNHVES</sequence>
<protein>
    <submittedName>
        <fullName evidence="2">Uncharacterized protein</fullName>
    </submittedName>
</protein>
<reference evidence="2" key="1">
    <citation type="submission" date="2023-03" db="EMBL/GenBank/DDBJ databases">
        <title>Massive genome expansion in bonnet fungi (Mycena s.s.) driven by repeated elements and novel gene families across ecological guilds.</title>
        <authorList>
            <consortium name="Lawrence Berkeley National Laboratory"/>
            <person name="Harder C.B."/>
            <person name="Miyauchi S."/>
            <person name="Viragh M."/>
            <person name="Kuo A."/>
            <person name="Thoen E."/>
            <person name="Andreopoulos B."/>
            <person name="Lu D."/>
            <person name="Skrede I."/>
            <person name="Drula E."/>
            <person name="Henrissat B."/>
            <person name="Morin E."/>
            <person name="Kohler A."/>
            <person name="Barry K."/>
            <person name="LaButti K."/>
            <person name="Morin E."/>
            <person name="Salamov A."/>
            <person name="Lipzen A."/>
            <person name="Mereny Z."/>
            <person name="Hegedus B."/>
            <person name="Baldrian P."/>
            <person name="Stursova M."/>
            <person name="Weitz H."/>
            <person name="Taylor A."/>
            <person name="Grigoriev I.V."/>
            <person name="Nagy L.G."/>
            <person name="Martin F."/>
            <person name="Kauserud H."/>
        </authorList>
    </citation>
    <scope>NUCLEOTIDE SEQUENCE</scope>
    <source>
        <strain evidence="2">CBHHK182m</strain>
    </source>
</reference>
<evidence type="ECO:0000256" key="1">
    <source>
        <dbReference type="SAM" id="MobiDB-lite"/>
    </source>
</evidence>
<comment type="caution">
    <text evidence="2">The sequence shown here is derived from an EMBL/GenBank/DDBJ whole genome shotgun (WGS) entry which is preliminary data.</text>
</comment>
<name>A0AAD7N1Z4_9AGAR</name>
<proteinExistence type="predicted"/>
<evidence type="ECO:0000313" key="3">
    <source>
        <dbReference type="Proteomes" id="UP001215598"/>
    </source>
</evidence>
<feature type="region of interest" description="Disordered" evidence="1">
    <location>
        <begin position="272"/>
        <end position="291"/>
    </location>
</feature>
<accession>A0AAD7N1Z4</accession>
<feature type="compositionally biased region" description="Polar residues" evidence="1">
    <location>
        <begin position="63"/>
        <end position="73"/>
    </location>
</feature>
<organism evidence="2 3">
    <name type="scientific">Mycena metata</name>
    <dbReference type="NCBI Taxonomy" id="1033252"/>
    <lineage>
        <taxon>Eukaryota</taxon>
        <taxon>Fungi</taxon>
        <taxon>Dikarya</taxon>
        <taxon>Basidiomycota</taxon>
        <taxon>Agaricomycotina</taxon>
        <taxon>Agaricomycetes</taxon>
        <taxon>Agaricomycetidae</taxon>
        <taxon>Agaricales</taxon>
        <taxon>Marasmiineae</taxon>
        <taxon>Mycenaceae</taxon>
        <taxon>Mycena</taxon>
    </lineage>
</organism>
<feature type="region of interest" description="Disordered" evidence="1">
    <location>
        <begin position="42"/>
        <end position="74"/>
    </location>
</feature>
<evidence type="ECO:0000313" key="2">
    <source>
        <dbReference type="EMBL" id="KAJ7742236.1"/>
    </source>
</evidence>
<dbReference type="Proteomes" id="UP001215598">
    <property type="component" value="Unassembled WGS sequence"/>
</dbReference>
<feature type="region of interest" description="Disordered" evidence="1">
    <location>
        <begin position="102"/>
        <end position="125"/>
    </location>
</feature>
<gene>
    <name evidence="2" type="ORF">B0H16DRAFT_1464108</name>
</gene>
<dbReference type="AlphaFoldDB" id="A0AAD7N1Z4"/>